<dbReference type="InterPro" id="IPR024744">
    <property type="entry name" value="CSS-motif_dom"/>
</dbReference>
<dbReference type="RefSeq" id="WP_353980153.1">
    <property type="nucleotide sequence ID" value="NZ_CP159578.1"/>
</dbReference>
<feature type="transmembrane region" description="Helical" evidence="10">
    <location>
        <begin position="21"/>
        <end position="39"/>
    </location>
</feature>
<accession>A0AB74U4V7</accession>
<keyword evidence="7 10" id="KW-1133">Transmembrane helix</keyword>
<dbReference type="Pfam" id="PF00563">
    <property type="entry name" value="EAL"/>
    <property type="match status" value="1"/>
</dbReference>
<dbReference type="EMBL" id="CP159578">
    <property type="protein sequence ID" value="XCJ79207.1"/>
    <property type="molecule type" value="Genomic_DNA"/>
</dbReference>
<gene>
    <name evidence="12" type="ORF">ABV408_17465</name>
</gene>
<evidence type="ECO:0000256" key="5">
    <source>
        <dbReference type="ARBA" id="ARBA00022692"/>
    </source>
</evidence>
<dbReference type="GO" id="GO:0071111">
    <property type="term" value="F:cyclic-guanylate-specific phosphodiesterase activity"/>
    <property type="evidence" value="ECO:0007669"/>
    <property type="project" value="UniProtKB-EC"/>
</dbReference>
<dbReference type="SUPFAM" id="SSF141868">
    <property type="entry name" value="EAL domain-like"/>
    <property type="match status" value="1"/>
</dbReference>
<feature type="domain" description="EAL" evidence="11">
    <location>
        <begin position="257"/>
        <end position="511"/>
    </location>
</feature>
<evidence type="ECO:0000256" key="1">
    <source>
        <dbReference type="ARBA" id="ARBA00004651"/>
    </source>
</evidence>
<dbReference type="PROSITE" id="PS50883">
    <property type="entry name" value="EAL"/>
    <property type="match status" value="1"/>
</dbReference>
<comment type="catalytic activity">
    <reaction evidence="9">
        <text>3',3'-c-di-GMP + H2O = 5'-phosphoguanylyl(3'-&gt;5')guanosine + H(+)</text>
        <dbReference type="Rhea" id="RHEA:24902"/>
        <dbReference type="ChEBI" id="CHEBI:15377"/>
        <dbReference type="ChEBI" id="CHEBI:15378"/>
        <dbReference type="ChEBI" id="CHEBI:58754"/>
        <dbReference type="ChEBI" id="CHEBI:58805"/>
        <dbReference type="EC" id="3.1.4.52"/>
    </reaction>
</comment>
<evidence type="ECO:0000256" key="3">
    <source>
        <dbReference type="ARBA" id="ARBA00022475"/>
    </source>
</evidence>
<dbReference type="InterPro" id="IPR035919">
    <property type="entry name" value="EAL_sf"/>
</dbReference>
<dbReference type="InterPro" id="IPR050706">
    <property type="entry name" value="Cyclic-di-GMP_PDE-like"/>
</dbReference>
<comment type="subcellular location">
    <subcellularLocation>
        <location evidence="1">Cell membrane</location>
        <topology evidence="1">Multi-pass membrane protein</topology>
    </subcellularLocation>
</comment>
<evidence type="ECO:0000256" key="2">
    <source>
        <dbReference type="ARBA" id="ARBA00012282"/>
    </source>
</evidence>
<evidence type="ECO:0000256" key="4">
    <source>
        <dbReference type="ARBA" id="ARBA00022636"/>
    </source>
</evidence>
<keyword evidence="4" id="KW-0973">c-di-GMP</keyword>
<evidence type="ECO:0000256" key="6">
    <source>
        <dbReference type="ARBA" id="ARBA00022801"/>
    </source>
</evidence>
<dbReference type="Gene3D" id="3.20.20.450">
    <property type="entry name" value="EAL domain"/>
    <property type="match status" value="1"/>
</dbReference>
<evidence type="ECO:0000256" key="8">
    <source>
        <dbReference type="ARBA" id="ARBA00023136"/>
    </source>
</evidence>
<evidence type="ECO:0000256" key="9">
    <source>
        <dbReference type="ARBA" id="ARBA00034290"/>
    </source>
</evidence>
<evidence type="ECO:0000313" key="12">
    <source>
        <dbReference type="EMBL" id="XCJ79207.1"/>
    </source>
</evidence>
<name>A0AB74U4V7_9GAMM</name>
<evidence type="ECO:0000259" key="11">
    <source>
        <dbReference type="PROSITE" id="PS50883"/>
    </source>
</evidence>
<reference evidence="12" key="1">
    <citation type="submission" date="2024-06" db="EMBL/GenBank/DDBJ databases">
        <title>Complete genome of Salinicola endophyticus HNIBRBA4755.</title>
        <authorList>
            <person name="Shin S.Y."/>
            <person name="Kang H."/>
            <person name="Song J."/>
        </authorList>
    </citation>
    <scope>NUCLEOTIDE SEQUENCE</scope>
    <source>
        <strain evidence="12">HNIBRBA4755</strain>
    </source>
</reference>
<evidence type="ECO:0000256" key="7">
    <source>
        <dbReference type="ARBA" id="ARBA00022989"/>
    </source>
</evidence>
<keyword evidence="8 10" id="KW-0472">Membrane</keyword>
<keyword evidence="5 10" id="KW-0812">Transmembrane</keyword>
<keyword evidence="6" id="KW-0378">Hydrolase</keyword>
<sequence>MPHAPYRLRFRFAKQARQFTFPLLAALAPVLVGVPLMLWQAERELTAQTQESFDYAMRKVESIFDYAEVATHQVRYLVGAPCKSAVFALRQQSMATPFVRSLNLVSDGQIYCTSLQGTGRYPEQSQNYSAGRLRLMAGNQVTPQRAVIVFRLPSPGGSVLAGIDSQYVINVLQLAERDLTLKLQIGDYQLASDGTVSPAPWDANGTIPERFSSQYPFRLRATLAPGSLWHTLESDFLPILGLLILCGALMFWLMLKRRSPAQELERALRDGEFVPYYQPFVDADTDRWNGAEVLVRWRHPGEGIIPPDQFIPLAESSGMIVPLTQALMHRVASELTSRLAELPHGFHIGFNLSAAHCHDWRLLDDCQRFLDTFPPGRITLVLELTEREPFRATPHTFRLFERLREMGILIALDDFGTGSVGLDYLRHFRVDYLKVDRSYVTMADEDILSRHLLDNIVDLAQRLALTVIAEGVETPAQNTYLRNHGVRYLQGYLYARPAPLRDILARLKSPPSRAASESRGACPDLS</sequence>
<organism evidence="12">
    <name type="scientific">Salinicola endophyticus</name>
    <dbReference type="NCBI Taxonomy" id="1949083"/>
    <lineage>
        <taxon>Bacteria</taxon>
        <taxon>Pseudomonadati</taxon>
        <taxon>Pseudomonadota</taxon>
        <taxon>Gammaproteobacteria</taxon>
        <taxon>Oceanospirillales</taxon>
        <taxon>Halomonadaceae</taxon>
        <taxon>Salinicola</taxon>
    </lineage>
</organism>
<dbReference type="Pfam" id="PF12792">
    <property type="entry name" value="CSS-motif"/>
    <property type="match status" value="1"/>
</dbReference>
<keyword evidence="3" id="KW-1003">Cell membrane</keyword>
<dbReference type="PANTHER" id="PTHR33121:SF80">
    <property type="entry name" value="CYCLIC DI-GMP PHOSPHODIESTERASE PDEL"/>
    <property type="match status" value="1"/>
</dbReference>
<dbReference type="InterPro" id="IPR001633">
    <property type="entry name" value="EAL_dom"/>
</dbReference>
<proteinExistence type="predicted"/>
<dbReference type="CDD" id="cd01948">
    <property type="entry name" value="EAL"/>
    <property type="match status" value="1"/>
</dbReference>
<evidence type="ECO:0000256" key="10">
    <source>
        <dbReference type="SAM" id="Phobius"/>
    </source>
</evidence>
<dbReference type="EC" id="3.1.4.52" evidence="2"/>
<dbReference type="AlphaFoldDB" id="A0AB74U4V7"/>
<dbReference type="PANTHER" id="PTHR33121">
    <property type="entry name" value="CYCLIC DI-GMP PHOSPHODIESTERASE PDEF"/>
    <property type="match status" value="1"/>
</dbReference>
<protein>
    <recommendedName>
        <fullName evidence="2">cyclic-guanylate-specific phosphodiesterase</fullName>
        <ecNumber evidence="2">3.1.4.52</ecNumber>
    </recommendedName>
</protein>
<dbReference type="GO" id="GO:0005886">
    <property type="term" value="C:plasma membrane"/>
    <property type="evidence" value="ECO:0007669"/>
    <property type="project" value="UniProtKB-SubCell"/>
</dbReference>
<dbReference type="SMART" id="SM00052">
    <property type="entry name" value="EAL"/>
    <property type="match status" value="1"/>
</dbReference>